<keyword evidence="3" id="KW-0808">Transferase</keyword>
<feature type="domain" description="HECT" evidence="7">
    <location>
        <begin position="958"/>
        <end position="1310"/>
    </location>
</feature>
<keyword evidence="4 5" id="KW-0833">Ubl conjugation pathway</keyword>
<dbReference type="GO" id="GO:0000209">
    <property type="term" value="P:protein polyubiquitination"/>
    <property type="evidence" value="ECO:0007669"/>
    <property type="project" value="InterPro"/>
</dbReference>
<evidence type="ECO:0000256" key="5">
    <source>
        <dbReference type="PROSITE-ProRule" id="PRU00104"/>
    </source>
</evidence>
<comment type="caution">
    <text evidence="8">The sequence shown here is derived from an EMBL/GenBank/DDBJ whole genome shotgun (WGS) entry which is preliminary data.</text>
</comment>
<dbReference type="PROSITE" id="PS50237">
    <property type="entry name" value="HECT"/>
    <property type="match status" value="1"/>
</dbReference>
<dbReference type="Gene3D" id="3.30.2160.10">
    <property type="entry name" value="Hect, E3 ligase catalytic domain"/>
    <property type="match status" value="1"/>
</dbReference>
<dbReference type="Gene3D" id="3.30.2410.10">
    <property type="entry name" value="Hect, E3 ligase catalytic domain"/>
    <property type="match status" value="1"/>
</dbReference>
<dbReference type="Proteomes" id="UP000029964">
    <property type="component" value="Unassembled WGS sequence"/>
</dbReference>
<reference evidence="9" key="1">
    <citation type="journal article" date="2014" name="Genome Announc.">
        <title>Genome sequence and annotation of Acremonium chrysogenum, producer of the beta-lactam antibiotic cephalosporin C.</title>
        <authorList>
            <person name="Terfehr D."/>
            <person name="Dahlmann T.A."/>
            <person name="Specht T."/>
            <person name="Zadra I."/>
            <person name="Kuernsteiner H."/>
            <person name="Kueck U."/>
        </authorList>
    </citation>
    <scope>NUCLEOTIDE SEQUENCE [LARGE SCALE GENOMIC DNA]</scope>
    <source>
        <strain evidence="9">ATCC 11550 / CBS 779.69 / DSM 880 / IAM 14645 / JCM 23072 / IMI 49137</strain>
    </source>
</reference>
<dbReference type="EMBL" id="JPKY01000023">
    <property type="protein sequence ID" value="KFH46055.1"/>
    <property type="molecule type" value="Genomic_DNA"/>
</dbReference>
<feature type="compositionally biased region" description="Basic and acidic residues" evidence="6">
    <location>
        <begin position="461"/>
        <end position="477"/>
    </location>
</feature>
<dbReference type="OrthoDB" id="5981550at2759"/>
<evidence type="ECO:0000256" key="4">
    <source>
        <dbReference type="ARBA" id="ARBA00022786"/>
    </source>
</evidence>
<evidence type="ECO:0000256" key="3">
    <source>
        <dbReference type="ARBA" id="ARBA00022679"/>
    </source>
</evidence>
<keyword evidence="9" id="KW-1185">Reference proteome</keyword>
<dbReference type="FunFam" id="3.30.2410.10:FF:000003">
    <property type="entry name" value="probable E3 ubiquitin-protein ligase HERC4 isoform X1"/>
    <property type="match status" value="1"/>
</dbReference>
<evidence type="ECO:0000256" key="2">
    <source>
        <dbReference type="ARBA" id="ARBA00012485"/>
    </source>
</evidence>
<dbReference type="GO" id="GO:0016874">
    <property type="term" value="F:ligase activity"/>
    <property type="evidence" value="ECO:0007669"/>
    <property type="project" value="UniProtKB-KW"/>
</dbReference>
<dbReference type="HOGENOM" id="CLU_001858_0_0_1"/>
<keyword evidence="8" id="KW-0436">Ligase</keyword>
<dbReference type="InterPro" id="IPR000569">
    <property type="entry name" value="HECT_dom"/>
</dbReference>
<dbReference type="STRING" id="857340.A0A086T9M3"/>
<evidence type="ECO:0000256" key="6">
    <source>
        <dbReference type="SAM" id="MobiDB-lite"/>
    </source>
</evidence>
<feature type="region of interest" description="Disordered" evidence="6">
    <location>
        <begin position="290"/>
        <end position="488"/>
    </location>
</feature>
<evidence type="ECO:0000313" key="9">
    <source>
        <dbReference type="Proteomes" id="UP000029964"/>
    </source>
</evidence>
<feature type="active site" description="Glycyl thioester intermediate" evidence="5">
    <location>
        <position position="1278"/>
    </location>
</feature>
<feature type="compositionally biased region" description="Pro residues" evidence="6">
    <location>
        <begin position="189"/>
        <end position="198"/>
    </location>
</feature>
<feature type="region of interest" description="Disordered" evidence="6">
    <location>
        <begin position="166"/>
        <end position="235"/>
    </location>
</feature>
<feature type="region of interest" description="Disordered" evidence="6">
    <location>
        <begin position="1117"/>
        <end position="1136"/>
    </location>
</feature>
<feature type="compositionally biased region" description="Polar residues" evidence="6">
    <location>
        <begin position="311"/>
        <end position="323"/>
    </location>
</feature>
<accession>A0A086T9M3</accession>
<feature type="compositionally biased region" description="Pro residues" evidence="6">
    <location>
        <begin position="331"/>
        <end position="343"/>
    </location>
</feature>
<evidence type="ECO:0000313" key="8">
    <source>
        <dbReference type="EMBL" id="KFH46055.1"/>
    </source>
</evidence>
<dbReference type="InterPro" id="IPR044611">
    <property type="entry name" value="E3A/B/C-like"/>
</dbReference>
<evidence type="ECO:0000259" key="7">
    <source>
        <dbReference type="PROSITE" id="PS50237"/>
    </source>
</evidence>
<protein>
    <recommendedName>
        <fullName evidence="2">HECT-type E3 ubiquitin transferase</fullName>
        <ecNumber evidence="2">2.3.2.26</ecNumber>
    </recommendedName>
</protein>
<feature type="compositionally biased region" description="Polar residues" evidence="6">
    <location>
        <begin position="353"/>
        <end position="362"/>
    </location>
</feature>
<proteinExistence type="predicted"/>
<dbReference type="Gene3D" id="3.90.1750.10">
    <property type="entry name" value="Hect, E3 ligase catalytic domains"/>
    <property type="match status" value="1"/>
</dbReference>
<dbReference type="InterPro" id="IPR035983">
    <property type="entry name" value="Hect_E3_ubiquitin_ligase"/>
</dbReference>
<dbReference type="Pfam" id="PF16558">
    <property type="entry name" value="AZUL"/>
    <property type="match status" value="1"/>
</dbReference>
<dbReference type="PANTHER" id="PTHR45700:SF8">
    <property type="entry name" value="HECT-TYPE E3 UBIQUITIN TRANSFERASE"/>
    <property type="match status" value="1"/>
</dbReference>
<dbReference type="PANTHER" id="PTHR45700">
    <property type="entry name" value="UBIQUITIN-PROTEIN LIGASE E3C"/>
    <property type="match status" value="1"/>
</dbReference>
<dbReference type="Pfam" id="PF00632">
    <property type="entry name" value="HECT"/>
    <property type="match status" value="1"/>
</dbReference>
<dbReference type="GO" id="GO:0061630">
    <property type="term" value="F:ubiquitin protein ligase activity"/>
    <property type="evidence" value="ECO:0007669"/>
    <property type="project" value="UniProtKB-EC"/>
</dbReference>
<dbReference type="EC" id="2.3.2.26" evidence="2"/>
<evidence type="ECO:0000256" key="1">
    <source>
        <dbReference type="ARBA" id="ARBA00000885"/>
    </source>
</evidence>
<comment type="catalytic activity">
    <reaction evidence="1">
        <text>S-ubiquitinyl-[E2 ubiquitin-conjugating enzyme]-L-cysteine + [acceptor protein]-L-lysine = [E2 ubiquitin-conjugating enzyme]-L-cysteine + N(6)-ubiquitinyl-[acceptor protein]-L-lysine.</text>
        <dbReference type="EC" id="2.3.2.26"/>
    </reaction>
</comment>
<feature type="compositionally biased region" description="Low complexity" evidence="6">
    <location>
        <begin position="293"/>
        <end position="309"/>
    </location>
</feature>
<dbReference type="SUPFAM" id="SSF56204">
    <property type="entry name" value="Hect, E3 ligase catalytic domain"/>
    <property type="match status" value="1"/>
</dbReference>
<sequence>MAPAPTVSYTPRGRIDIMGEESELDLLAGLWQEVPFARLPDDAPPELHEHVVDIEDPRRVYAIHRASRRHGFQNLVNKYVASPTCRAYCERLLTDMATCFTCRKRLAGKAPIRRYSPLSARTLAVYLASQDHPEQGLCPTLRPPKEASKAVLNNLIFETTRRDIIPSSCPKRSKSRGAPSSPKGKPHLEPGPPQPPAARRPEGGSPTPSNRRNARRHSNASRQEQSFEGMEADDPKYTYKISEQPANKDHRSFAANLFGSVAFRMLEWLTPHGVAAISSKLDVGDLELEQVHSPDTGSPTSSSTTSKTDNATELTSPSKSPSLLNGEPPEKLTPPEPLNPSPRDPTKSRRTPETTFRSPQSSKPRRRASLEPPSPAKVEEPKSPTKSPRPNGFHPEKLGRTLKTNPAGLSRGIPEIPAKPAFFSSIPSQHDVSVDTADDDSGTQGEESSEPPSIYAAESPCKPRTEKLGRSGMRESATDPPAADISCPLPQSLTKVNVDIVDFVCDIFEEDNTGETSNDVGFSAMESFPKPRRGRTPLTRTRAAHNVISRRQWKAFNEQTLFSVLSDPKCLISSFTTDCDLVDSHTLWYCMFRLTRAAPSLVLHSLWIAADSLFVPPKAIQGAIAKQSRTLRSHRDALTDFEAGCIMSICLHALAGSAPVVPTKTSLRSLTRVRSTGLTLSTFADILVHDASLREEFDDAFSNELAIRLARRLCCAITARRQFTWVADINWSTNDDNGITAHPNNLDPEPIDVLDGLFNQIDILGLETTPVLDFSEDSWLQHHGRMQLLTLEWARTVLFNSWDGRPDFRTTGPFAGALLLMKSLYEQRELLELVDQDFQTEYFSNRLDSMEVPIAWLAYESTTYRRHLLDYPYLFTPDTLVSFFRSINFARMSRTFEESSSLKKRIDAIVDRGSLIRNPHHKTVLQDMLKTASAKYLILEISRENVLRDAFDLLWRREERELLRPLKVHLGEQGGEEGFDSGGVQQEFFRLAMAEFLDPHYGAFTVDERTRMAWFAPSSVVELWKYELLGILASLAVYNGLTLPVTFPKALYHKLLNWPVTDLEHIEDGWPALANGLTMLQEWDEEDGAVEDVFARTYEFSAEVYGSHITRDMKTDGPWPQVGKHGLPSEKGDEDEAPLVTKENRDEYISDYIRYLTDVSVRPQFSAFQRGFQACLEPKSLTLLTPTILQSLVEGVQEIDVAELRRHARYVGWDSSHRTIKDFWSIVKRYDEAMKRRLIEFVTASDRLPVGGVKNLQFVVQKNGEEDEGGHLPTAYTCYGTLLLPEYKDKEVLRERLAMALENAQGFGFA</sequence>
<dbReference type="InterPro" id="IPR032353">
    <property type="entry name" value="AZUL"/>
</dbReference>
<name>A0A086T9M3_HAPC1</name>
<organism evidence="8 9">
    <name type="scientific">Hapsidospora chrysogenum (strain ATCC 11550 / CBS 779.69 / DSM 880 / IAM 14645 / JCM 23072 / IMI 49137)</name>
    <name type="common">Acremonium chrysogenum</name>
    <dbReference type="NCBI Taxonomy" id="857340"/>
    <lineage>
        <taxon>Eukaryota</taxon>
        <taxon>Fungi</taxon>
        <taxon>Dikarya</taxon>
        <taxon>Ascomycota</taxon>
        <taxon>Pezizomycotina</taxon>
        <taxon>Sordariomycetes</taxon>
        <taxon>Hypocreomycetidae</taxon>
        <taxon>Hypocreales</taxon>
        <taxon>Bionectriaceae</taxon>
        <taxon>Hapsidospora</taxon>
    </lineage>
</organism>
<gene>
    <name evidence="8" type="ORF">ACRE_030810</name>
</gene>
<dbReference type="SMART" id="SM00119">
    <property type="entry name" value="HECTc"/>
    <property type="match status" value="1"/>
</dbReference>